<dbReference type="InterPro" id="IPR032374">
    <property type="entry name" value="SGTA_dimer"/>
</dbReference>
<dbReference type="PANTHER" id="PTHR45831:SF2">
    <property type="entry name" value="LD24721P"/>
    <property type="match status" value="1"/>
</dbReference>
<evidence type="ECO:0000313" key="7">
    <source>
        <dbReference type="EMBL" id="TXG52981.1"/>
    </source>
</evidence>
<dbReference type="EMBL" id="VAHF01000010">
    <property type="protein sequence ID" value="TXG52981.1"/>
    <property type="molecule type" value="Genomic_DNA"/>
</dbReference>
<evidence type="ECO:0000313" key="8">
    <source>
        <dbReference type="Proteomes" id="UP000323000"/>
    </source>
</evidence>
<feature type="domain" description="SGTA homodimerisation" evidence="6">
    <location>
        <begin position="16"/>
        <end position="72"/>
    </location>
</feature>
<feature type="region of interest" description="Disordered" evidence="5">
    <location>
        <begin position="348"/>
        <end position="390"/>
    </location>
</feature>
<dbReference type="Pfam" id="PF13414">
    <property type="entry name" value="TPR_11"/>
    <property type="match status" value="1"/>
</dbReference>
<comment type="similarity">
    <text evidence="1">Belongs to the SGT family.</text>
</comment>
<reference evidence="8" key="1">
    <citation type="journal article" date="2019" name="Gigascience">
        <title>De novo genome assembly of the endangered Acer yangbiense, a plant species with extremely small populations endemic to Yunnan Province, China.</title>
        <authorList>
            <person name="Yang J."/>
            <person name="Wariss H.M."/>
            <person name="Tao L."/>
            <person name="Zhang R."/>
            <person name="Yun Q."/>
            <person name="Hollingsworth P."/>
            <person name="Dao Z."/>
            <person name="Luo G."/>
            <person name="Guo H."/>
            <person name="Ma Y."/>
            <person name="Sun W."/>
        </authorList>
    </citation>
    <scope>NUCLEOTIDE SEQUENCE [LARGE SCALE GENOMIC DNA]</scope>
    <source>
        <strain evidence="8">cv. Malutang</strain>
    </source>
</reference>
<keyword evidence="3 4" id="KW-0802">TPR repeat</keyword>
<feature type="compositionally biased region" description="Polar residues" evidence="5">
    <location>
        <begin position="353"/>
        <end position="377"/>
    </location>
</feature>
<dbReference type="Gene3D" id="1.20.5.420">
    <property type="entry name" value="Immunoglobulin FC, subunit C"/>
    <property type="match status" value="1"/>
</dbReference>
<dbReference type="SMART" id="SM00028">
    <property type="entry name" value="TPR"/>
    <property type="match status" value="3"/>
</dbReference>
<dbReference type="Proteomes" id="UP000323000">
    <property type="component" value="Chromosome 10"/>
</dbReference>
<dbReference type="OrthoDB" id="2423701at2759"/>
<dbReference type="PANTHER" id="PTHR45831">
    <property type="entry name" value="LD24721P"/>
    <property type="match status" value="1"/>
</dbReference>
<evidence type="ECO:0000256" key="5">
    <source>
        <dbReference type="SAM" id="MobiDB-lite"/>
    </source>
</evidence>
<keyword evidence="2" id="KW-0677">Repeat</keyword>
<dbReference type="AlphaFoldDB" id="A0A5C7H7Q8"/>
<evidence type="ECO:0000256" key="2">
    <source>
        <dbReference type="ARBA" id="ARBA00022737"/>
    </source>
</evidence>
<feature type="region of interest" description="Disordered" evidence="5">
    <location>
        <begin position="443"/>
        <end position="463"/>
    </location>
</feature>
<dbReference type="InterPro" id="IPR019734">
    <property type="entry name" value="TPR_rpt"/>
</dbReference>
<proteinExistence type="inferred from homology"/>
<dbReference type="GO" id="GO:0072380">
    <property type="term" value="C:TRC complex"/>
    <property type="evidence" value="ECO:0007669"/>
    <property type="project" value="TreeGrafter"/>
</dbReference>
<dbReference type="GO" id="GO:0006620">
    <property type="term" value="P:post-translational protein targeting to endoplasmic reticulum membrane"/>
    <property type="evidence" value="ECO:0007669"/>
    <property type="project" value="TreeGrafter"/>
</dbReference>
<protein>
    <recommendedName>
        <fullName evidence="6">SGTA homodimerisation domain-containing protein</fullName>
    </recommendedName>
</protein>
<dbReference type="InterPro" id="IPR011990">
    <property type="entry name" value="TPR-like_helical_dom_sf"/>
</dbReference>
<dbReference type="Pfam" id="PF16546">
    <property type="entry name" value="SGTA_dimer"/>
    <property type="match status" value="1"/>
</dbReference>
<dbReference type="Gene3D" id="1.25.40.10">
    <property type="entry name" value="Tetratricopeptide repeat domain"/>
    <property type="match status" value="1"/>
</dbReference>
<accession>A0A5C7H7Q8</accession>
<dbReference type="GO" id="GO:0060090">
    <property type="term" value="F:molecular adaptor activity"/>
    <property type="evidence" value="ECO:0007669"/>
    <property type="project" value="TreeGrafter"/>
</dbReference>
<dbReference type="GO" id="GO:0016020">
    <property type="term" value="C:membrane"/>
    <property type="evidence" value="ECO:0007669"/>
    <property type="project" value="TreeGrafter"/>
</dbReference>
<gene>
    <name evidence="7" type="ORF">EZV62_022150</name>
</gene>
<feature type="region of interest" description="Disordered" evidence="5">
    <location>
        <begin position="407"/>
        <end position="426"/>
    </location>
</feature>
<evidence type="ECO:0000256" key="4">
    <source>
        <dbReference type="PROSITE-ProRule" id="PRU00339"/>
    </source>
</evidence>
<keyword evidence="8" id="KW-1185">Reference proteome</keyword>
<name>A0A5C7H7Q8_9ROSI</name>
<comment type="caution">
    <text evidence="7">The sequence shown here is derived from an EMBL/GenBank/DDBJ whole genome shotgun (WGS) entry which is preliminary data.</text>
</comment>
<feature type="repeat" description="TPR" evidence="4">
    <location>
        <begin position="299"/>
        <end position="333"/>
    </location>
</feature>
<dbReference type="InterPro" id="IPR047150">
    <property type="entry name" value="SGT"/>
</dbReference>
<dbReference type="SUPFAM" id="SSF48452">
    <property type="entry name" value="TPR-like"/>
    <property type="match status" value="1"/>
</dbReference>
<evidence type="ECO:0000256" key="3">
    <source>
        <dbReference type="ARBA" id="ARBA00022803"/>
    </source>
</evidence>
<dbReference type="PROSITE" id="PS50005">
    <property type="entry name" value="TPR"/>
    <property type="match status" value="1"/>
</dbReference>
<sequence length="510" mass="56373">MAELKLKLKSDSPLSRRIVRSFVDFLNSVEPAPGVDLEGLEVARECLTEVFKLDSPSPDAETKPDSLIDIYKSLEASGHGATAVGAPSSSSAHNVADVNISEDSKPMDVDWMREPHSTGVSRDELFGQFISALEKIHHFKTLPDGSDDTSQVDKASCLFHDALNEMEGSGSQAYNLKNLAETFKSQGNRAMLSKIYSDAIELYSFAIALCENIAVYYCNRCSTNLHIALVYLVKVNLNSFYLHTGNFNHFRYLFYEFVKFDSFCVLYTDIRAAAYTQIHKYTEAISDCLKSIEIDPTYSKAYSRLGLAYYTQGNYSDAIEKGFKRVLQLDPNNESVKENIRMAEQKLREEQQWGGQDHQSTSSSHNNQESDQSTAGFRSQGIPPSFTMPFNPADFTSMFTNLAANMHQGQPSQNRQREDSNIGGALPADFANMFTNMAANVHQGQPSQNRQGEDSNIGGSGEPGILGGNINVNFGDMPEDLSGTLRSMMEMFSGASSQGNSQNTDTMNGR</sequence>
<evidence type="ECO:0000259" key="6">
    <source>
        <dbReference type="Pfam" id="PF16546"/>
    </source>
</evidence>
<evidence type="ECO:0000256" key="1">
    <source>
        <dbReference type="ARBA" id="ARBA00008175"/>
    </source>
</evidence>
<organism evidence="7 8">
    <name type="scientific">Acer yangbiense</name>
    <dbReference type="NCBI Taxonomy" id="1000413"/>
    <lineage>
        <taxon>Eukaryota</taxon>
        <taxon>Viridiplantae</taxon>
        <taxon>Streptophyta</taxon>
        <taxon>Embryophyta</taxon>
        <taxon>Tracheophyta</taxon>
        <taxon>Spermatophyta</taxon>
        <taxon>Magnoliopsida</taxon>
        <taxon>eudicotyledons</taxon>
        <taxon>Gunneridae</taxon>
        <taxon>Pentapetalae</taxon>
        <taxon>rosids</taxon>
        <taxon>malvids</taxon>
        <taxon>Sapindales</taxon>
        <taxon>Sapindaceae</taxon>
        <taxon>Hippocastanoideae</taxon>
        <taxon>Acereae</taxon>
        <taxon>Acer</taxon>
    </lineage>
</organism>